<gene>
    <name evidence="4" type="ORF">FAZ21_02740</name>
</gene>
<feature type="domain" description="Methyltransferase" evidence="3">
    <location>
        <begin position="51"/>
        <end position="138"/>
    </location>
</feature>
<dbReference type="GO" id="GO:0010420">
    <property type="term" value="F:polyprenyldihydroxybenzoate methyltransferase activity"/>
    <property type="evidence" value="ECO:0007669"/>
    <property type="project" value="TreeGrafter"/>
</dbReference>
<keyword evidence="4" id="KW-0489">Methyltransferase</keyword>
<evidence type="ECO:0000259" key="2">
    <source>
        <dbReference type="Pfam" id="PF08241"/>
    </source>
</evidence>
<dbReference type="InterPro" id="IPR029063">
    <property type="entry name" value="SAM-dependent_MTases_sf"/>
</dbReference>
<dbReference type="Proteomes" id="UP000310016">
    <property type="component" value="Unassembled WGS sequence"/>
</dbReference>
<feature type="coiled-coil region" evidence="1">
    <location>
        <begin position="1032"/>
        <end position="1059"/>
    </location>
</feature>
<dbReference type="Gene3D" id="1.20.5.1000">
    <property type="entry name" value="arf6 gtpase in complex with a specific effector, jip4"/>
    <property type="match status" value="1"/>
</dbReference>
<keyword evidence="1" id="KW-0175">Coiled coil</keyword>
<evidence type="ECO:0000313" key="5">
    <source>
        <dbReference type="Proteomes" id="UP000310016"/>
    </source>
</evidence>
<protein>
    <submittedName>
        <fullName evidence="4">Methyltransferase domain-containing protein</fullName>
    </submittedName>
</protein>
<dbReference type="CDD" id="cd02440">
    <property type="entry name" value="AdoMet_MTases"/>
    <property type="match status" value="2"/>
</dbReference>
<dbReference type="PANTHER" id="PTHR43464:SF23">
    <property type="entry name" value="JUVENILE HORMONE ACID O-METHYLTRANSFERASE"/>
    <property type="match status" value="1"/>
</dbReference>
<reference evidence="4 5" key="1">
    <citation type="submission" date="2019-04" db="EMBL/GenBank/DDBJ databases">
        <title>Chitiniphilus eburnea sp. nov., a novel chitinolytic bacterium isolated from aquaculture sludge.</title>
        <authorList>
            <person name="Sheng M."/>
        </authorList>
    </citation>
    <scope>NUCLEOTIDE SEQUENCE [LARGE SCALE GENOMIC DNA]</scope>
    <source>
        <strain evidence="4 5">HX-2-15</strain>
    </source>
</reference>
<dbReference type="SUPFAM" id="SSF53335">
    <property type="entry name" value="S-adenosyl-L-methionine-dependent methyltransferases"/>
    <property type="match status" value="2"/>
</dbReference>
<dbReference type="Pfam" id="PF08241">
    <property type="entry name" value="Methyltransf_11"/>
    <property type="match status" value="1"/>
</dbReference>
<dbReference type="PANTHER" id="PTHR43464">
    <property type="entry name" value="METHYLTRANSFERASE"/>
    <property type="match status" value="1"/>
</dbReference>
<dbReference type="InterPro" id="IPR013216">
    <property type="entry name" value="Methyltransf_11"/>
</dbReference>
<evidence type="ECO:0000313" key="4">
    <source>
        <dbReference type="EMBL" id="TJZ77279.1"/>
    </source>
</evidence>
<dbReference type="GO" id="GO:0032259">
    <property type="term" value="P:methylation"/>
    <property type="evidence" value="ECO:0007669"/>
    <property type="project" value="UniProtKB-KW"/>
</dbReference>
<dbReference type="InterPro" id="IPR041698">
    <property type="entry name" value="Methyltransf_25"/>
</dbReference>
<dbReference type="AlphaFoldDB" id="A0A4U0Q7T0"/>
<sequence length="1064" mass="119927">MEQLILLNENSPNYSEMYDRYWSSPERVGESSADLSTVSDRIVALCGMGNILDIGSGEGRLVEALLRQGFDAHGIDVSEEVVARSNSRIPGRFHHGSVLDLPFEDNAYFTVVSTDCLEHIAPQDIPSALSEIHRICQKNVLLQIATTQDRDGHWHLTIEGRAWWERRCLEAGFHKHPGYYRLNDYESLNRDSWQIYIFLEKIPNAVVAKHPLIALEAERDLHMDMLREVGERSDAHVIRYHWAANYLKPGDRVLDAACGLGYGGHVLRHLTAAAKVTGIDGSANSIEYAKALYGSDTTRAEYLCGMLPEALSSFEDGSFDVVVSFETLEHVEDPVGLLKEFYRVLTPGGRIIVSVPNDWSDETGEDPNPYHLHVYDWQKLKNQLGNQFILENALAQTASRCKVKAKNNTWEARGRVLQPVPWTDESPLDCEWWLMTAMKSPLDNTIPYDERVFSNVLESKHPSLQYKKYFSNPWLMHSMVNVEYRIKDLIALGDLARDVMKAYPADTNDYAAALCVSAYIFLQKTTTFNNEASTLLAEIGAFAKRQINSPMALRWKVSLLFVKAKIFEASGQLEKAQLTYRECSEIEVGDFGVHLATKTTEGAFLAGKLAYGLGNIAAAREAWTHGINLGSKLLEARLEDITINTEFPNLFNHGDGVREYAVAWDNIARCANGLHLLQRGTVIDHFVLNNSLQTEYAGVTVDLISVRKVLENRTHELECSRATVVERTNALEQASQDLISRTEDLVNTRAILKERTEALERVSHDLISRTEELVNTRATLKERTEALEQVSHDLISRTEELVNTRAALKERTDALEQVSDDLISRTEELVNARAALKERTDALEQVSGDLISRTEELVNARVTPKERTEALAQVSDDLISRTEELVKLRATLKERTEALEQVSGDLISRTEELVNTRTTSKERTEALEQVSDDLISRTEELVKLRATLKERTEALEQVSHDLISRTEELVNTRATSKERTEALAQVSHDLMSRTEELVNARTTSKERTEALEQVSQDLASRTEELVNTRTLLKERTEMLEQVSRDLAASNEELATLRETLKPNG</sequence>
<organism evidence="4 5">
    <name type="scientific">Chitiniphilus eburneus</name>
    <dbReference type="NCBI Taxonomy" id="2571148"/>
    <lineage>
        <taxon>Bacteria</taxon>
        <taxon>Pseudomonadati</taxon>
        <taxon>Pseudomonadota</taxon>
        <taxon>Betaproteobacteria</taxon>
        <taxon>Neisseriales</taxon>
        <taxon>Chitinibacteraceae</taxon>
        <taxon>Chitiniphilus</taxon>
    </lineage>
</organism>
<keyword evidence="5" id="KW-1185">Reference proteome</keyword>
<dbReference type="EMBL" id="SUMF01000002">
    <property type="protein sequence ID" value="TJZ77279.1"/>
    <property type="molecule type" value="Genomic_DNA"/>
</dbReference>
<dbReference type="RefSeq" id="WP_136771755.1">
    <property type="nucleotide sequence ID" value="NZ_CP156074.1"/>
</dbReference>
<comment type="caution">
    <text evidence="4">The sequence shown here is derived from an EMBL/GenBank/DDBJ whole genome shotgun (WGS) entry which is preliminary data.</text>
</comment>
<proteinExistence type="predicted"/>
<evidence type="ECO:0000256" key="1">
    <source>
        <dbReference type="SAM" id="Coils"/>
    </source>
</evidence>
<evidence type="ECO:0000259" key="3">
    <source>
        <dbReference type="Pfam" id="PF13649"/>
    </source>
</evidence>
<keyword evidence="4" id="KW-0808">Transferase</keyword>
<accession>A0A4U0Q7T0</accession>
<dbReference type="Gene3D" id="3.40.50.150">
    <property type="entry name" value="Vaccinia Virus protein VP39"/>
    <property type="match status" value="2"/>
</dbReference>
<dbReference type="Pfam" id="PF13649">
    <property type="entry name" value="Methyltransf_25"/>
    <property type="match status" value="1"/>
</dbReference>
<dbReference type="OrthoDB" id="8688451at2"/>
<name>A0A4U0Q7T0_9NEIS</name>
<feature type="domain" description="Methyltransferase type 11" evidence="2">
    <location>
        <begin position="254"/>
        <end position="353"/>
    </location>
</feature>